<protein>
    <submittedName>
        <fullName evidence="8">RagB/SusD family nutrient uptake outer membrane protein</fullName>
    </submittedName>
</protein>
<keyword evidence="3" id="KW-0732">Signal</keyword>
<sequence length="529" mass="57753">MKKIFLSLSLACALVTLGGCEKDLDQTPISNGSVPDFYKTAADFDQAMSAVYSSLRGYPDREVILSELRSDNMFAVSSIGSRDWDPVNNFSAALLVVNPYVADAWASDYSTIFRANTMLAQLAENGAVTGSLRTRYEGEAKFIRAFMYFDLVRKFGRVPVIDKPLIPQDVAKIGRSEVSAVYNLIEDDLKAAINALPAAYTASGVGSTSGVGRVTNGAAKGMLALMYLTKSGPNYGIDGPGLASNEYGKANTLLDELINRTGTPVSAAYSLQSSYANIFSPTNENNSEVLFDIQYISNGLGTLGSSFMNVVVPDIYYTSPTLLALPFSAGSVEIKPVSNDLNNVSYDTTRTRRDLRRAVNIQQGYTNAGTTDPRPFYKKYLNVAAKGTSRTDWGTNFIVLRYTDILMMKAECEVRNVGGSAASAAARLTPIRTRAGQPAFTTLTLETLMEERRREFAGENLRWNDLMRSGLALTTMNAWASREDPTTLPNGQRRDYKIVRPIPAELLLYPVPQVELSSAPGVYTQNNGY</sequence>
<dbReference type="Proteomes" id="UP000664369">
    <property type="component" value="Unassembled WGS sequence"/>
</dbReference>
<evidence type="ECO:0000313" key="8">
    <source>
        <dbReference type="EMBL" id="MBO2010097.1"/>
    </source>
</evidence>
<reference evidence="8 9" key="1">
    <citation type="submission" date="2021-03" db="EMBL/GenBank/DDBJ databases">
        <authorList>
            <person name="Kim M.K."/>
        </authorList>
    </citation>
    <scope>NUCLEOTIDE SEQUENCE [LARGE SCALE GENOMIC DNA]</scope>
    <source>
        <strain evidence="8 9">BT442</strain>
    </source>
</reference>
<keyword evidence="4" id="KW-0472">Membrane</keyword>
<name>A0ABS3QFQ6_9BACT</name>
<dbReference type="PROSITE" id="PS51257">
    <property type="entry name" value="PROKAR_LIPOPROTEIN"/>
    <property type="match status" value="1"/>
</dbReference>
<dbReference type="InterPro" id="IPR012944">
    <property type="entry name" value="SusD_RagB_dom"/>
</dbReference>
<evidence type="ECO:0000256" key="4">
    <source>
        <dbReference type="ARBA" id="ARBA00023136"/>
    </source>
</evidence>
<evidence type="ECO:0000256" key="1">
    <source>
        <dbReference type="ARBA" id="ARBA00004442"/>
    </source>
</evidence>
<evidence type="ECO:0000313" key="9">
    <source>
        <dbReference type="Proteomes" id="UP000664369"/>
    </source>
</evidence>
<dbReference type="EMBL" id="JAGETZ010000005">
    <property type="protein sequence ID" value="MBO2010097.1"/>
    <property type="molecule type" value="Genomic_DNA"/>
</dbReference>
<dbReference type="InterPro" id="IPR033985">
    <property type="entry name" value="SusD-like_N"/>
</dbReference>
<evidence type="ECO:0000259" key="7">
    <source>
        <dbReference type="Pfam" id="PF14322"/>
    </source>
</evidence>
<dbReference type="InterPro" id="IPR011990">
    <property type="entry name" value="TPR-like_helical_dom_sf"/>
</dbReference>
<keyword evidence="5" id="KW-0998">Cell outer membrane</keyword>
<evidence type="ECO:0000256" key="5">
    <source>
        <dbReference type="ARBA" id="ARBA00023237"/>
    </source>
</evidence>
<evidence type="ECO:0000256" key="3">
    <source>
        <dbReference type="ARBA" id="ARBA00022729"/>
    </source>
</evidence>
<evidence type="ECO:0000259" key="6">
    <source>
        <dbReference type="Pfam" id="PF07980"/>
    </source>
</evidence>
<evidence type="ECO:0000256" key="2">
    <source>
        <dbReference type="ARBA" id="ARBA00006275"/>
    </source>
</evidence>
<keyword evidence="9" id="KW-1185">Reference proteome</keyword>
<dbReference type="Pfam" id="PF14322">
    <property type="entry name" value="SusD-like_3"/>
    <property type="match status" value="1"/>
</dbReference>
<accession>A0ABS3QFQ6</accession>
<proteinExistence type="inferred from homology"/>
<dbReference type="Gene3D" id="1.25.40.390">
    <property type="match status" value="1"/>
</dbReference>
<organism evidence="8 9">
    <name type="scientific">Hymenobacter negativus</name>
    <dbReference type="NCBI Taxonomy" id="2795026"/>
    <lineage>
        <taxon>Bacteria</taxon>
        <taxon>Pseudomonadati</taxon>
        <taxon>Bacteroidota</taxon>
        <taxon>Cytophagia</taxon>
        <taxon>Cytophagales</taxon>
        <taxon>Hymenobacteraceae</taxon>
        <taxon>Hymenobacter</taxon>
    </lineage>
</organism>
<comment type="caution">
    <text evidence="8">The sequence shown here is derived from an EMBL/GenBank/DDBJ whole genome shotgun (WGS) entry which is preliminary data.</text>
</comment>
<comment type="similarity">
    <text evidence="2">Belongs to the SusD family.</text>
</comment>
<feature type="domain" description="SusD-like N-terminal" evidence="7">
    <location>
        <begin position="93"/>
        <end position="228"/>
    </location>
</feature>
<gene>
    <name evidence="8" type="ORF">J4E00_13620</name>
</gene>
<comment type="subcellular location">
    <subcellularLocation>
        <location evidence="1">Cell outer membrane</location>
    </subcellularLocation>
</comment>
<dbReference type="RefSeq" id="WP_208175729.1">
    <property type="nucleotide sequence ID" value="NZ_JAGETZ010000005.1"/>
</dbReference>
<dbReference type="SUPFAM" id="SSF48452">
    <property type="entry name" value="TPR-like"/>
    <property type="match status" value="1"/>
</dbReference>
<feature type="domain" description="RagB/SusD" evidence="6">
    <location>
        <begin position="370"/>
        <end position="529"/>
    </location>
</feature>
<dbReference type="Pfam" id="PF07980">
    <property type="entry name" value="SusD_RagB"/>
    <property type="match status" value="1"/>
</dbReference>